<organism evidence="1 2">
    <name type="scientific">Citrobacter youngae ATCC 29220</name>
    <dbReference type="NCBI Taxonomy" id="500640"/>
    <lineage>
        <taxon>Bacteria</taxon>
        <taxon>Pseudomonadati</taxon>
        <taxon>Pseudomonadota</taxon>
        <taxon>Gammaproteobacteria</taxon>
        <taxon>Enterobacterales</taxon>
        <taxon>Enterobacteriaceae</taxon>
        <taxon>Citrobacter</taxon>
        <taxon>Citrobacter freundii complex</taxon>
    </lineage>
</organism>
<dbReference type="GO" id="GO:0006313">
    <property type="term" value="P:DNA transposition"/>
    <property type="evidence" value="ECO:0007669"/>
    <property type="project" value="InterPro"/>
</dbReference>
<dbReference type="InterPro" id="IPR005063">
    <property type="entry name" value="Transposase_27"/>
</dbReference>
<dbReference type="GO" id="GO:0004803">
    <property type="term" value="F:transposase activity"/>
    <property type="evidence" value="ECO:0007669"/>
    <property type="project" value="InterPro"/>
</dbReference>
<proteinExistence type="predicted"/>
<dbReference type="AlphaFoldDB" id="D4BKB7"/>
<evidence type="ECO:0000313" key="2">
    <source>
        <dbReference type="Proteomes" id="UP000003880"/>
    </source>
</evidence>
<evidence type="ECO:0008006" key="3">
    <source>
        <dbReference type="Google" id="ProtNLM"/>
    </source>
</evidence>
<dbReference type="HOGENOM" id="CLU_2877705_0_0_6"/>
<dbReference type="eggNOG" id="COG1662">
    <property type="taxonomic scope" value="Bacteria"/>
</dbReference>
<name>D4BKB7_9ENTR</name>
<dbReference type="EMBL" id="ABWL02000028">
    <property type="protein sequence ID" value="EFE05633.1"/>
    <property type="molecule type" value="Genomic_DNA"/>
</dbReference>
<gene>
    <name evidence="1" type="ORF">CIT292_10994</name>
</gene>
<comment type="caution">
    <text evidence="1">The sequence shown here is derived from an EMBL/GenBank/DDBJ whole genome shotgun (WGS) entry which is preliminary data.</text>
</comment>
<sequence length="63" mass="7424">MVSLPLDNLQIQLICEVDEMLSFVGNQKKQRWLWFAWEPRFKRIIAHAFLLVCALNCTEFPGD</sequence>
<reference evidence="1 2" key="1">
    <citation type="submission" date="2010-02" db="EMBL/GenBank/DDBJ databases">
        <authorList>
            <person name="Weinstock G."/>
            <person name="Sodergren E."/>
            <person name="Clifton S."/>
            <person name="Fulton L."/>
            <person name="Fulton B."/>
            <person name="Courtney L."/>
            <person name="Fronick C."/>
            <person name="Harrison M."/>
            <person name="Strong C."/>
            <person name="Farmer C."/>
            <person name="Delahaunty K."/>
            <person name="Markovic C."/>
            <person name="Hall O."/>
            <person name="Minx P."/>
            <person name="Tomlinson C."/>
            <person name="Mitreva M."/>
            <person name="Nelson J."/>
            <person name="Hou S."/>
            <person name="Wollam A."/>
            <person name="Pepin K.H."/>
            <person name="Johnson M."/>
            <person name="Bhonagiri V."/>
            <person name="Zhang X."/>
            <person name="Suruliraj S."/>
            <person name="Warren W."/>
            <person name="Chinwalla A."/>
            <person name="Mardis E.R."/>
            <person name="Wilson R.K."/>
        </authorList>
    </citation>
    <scope>NUCLEOTIDE SEQUENCE [LARGE SCALE GENOMIC DNA]</scope>
    <source>
        <strain evidence="1 2">ATCC 29220</strain>
    </source>
</reference>
<dbReference type="Proteomes" id="UP000003880">
    <property type="component" value="Unassembled WGS sequence"/>
</dbReference>
<dbReference type="Pfam" id="PF03400">
    <property type="entry name" value="DDE_Tnp_IS1"/>
    <property type="match status" value="1"/>
</dbReference>
<protein>
    <recommendedName>
        <fullName evidence="3">Transposase</fullName>
    </recommendedName>
</protein>
<accession>D4BKB7</accession>
<dbReference type="GO" id="GO:0003677">
    <property type="term" value="F:DNA binding"/>
    <property type="evidence" value="ECO:0007669"/>
    <property type="project" value="InterPro"/>
</dbReference>
<evidence type="ECO:0000313" key="1">
    <source>
        <dbReference type="EMBL" id="EFE05633.1"/>
    </source>
</evidence>